<keyword evidence="3 7" id="KW-1133">Transmembrane helix</keyword>
<feature type="binding site" evidence="5">
    <location>
        <position position="402"/>
    </location>
    <ligand>
        <name>Zn(2+)</name>
        <dbReference type="ChEBI" id="CHEBI:29105"/>
    </ligand>
</feature>
<dbReference type="GO" id="GO:0016020">
    <property type="term" value="C:membrane"/>
    <property type="evidence" value="ECO:0007669"/>
    <property type="project" value="UniProtKB-SubCell"/>
</dbReference>
<feature type="compositionally biased region" description="Low complexity" evidence="6">
    <location>
        <begin position="18"/>
        <end position="27"/>
    </location>
</feature>
<feature type="region of interest" description="Disordered" evidence="6">
    <location>
        <begin position="1"/>
        <end position="39"/>
    </location>
</feature>
<dbReference type="OrthoDB" id="186812at2759"/>
<dbReference type="InterPro" id="IPR032675">
    <property type="entry name" value="LRR_dom_sf"/>
</dbReference>
<proteinExistence type="predicted"/>
<evidence type="ECO:0000256" key="2">
    <source>
        <dbReference type="ARBA" id="ARBA00022692"/>
    </source>
</evidence>
<feature type="transmembrane region" description="Helical" evidence="7">
    <location>
        <begin position="349"/>
        <end position="369"/>
    </location>
</feature>
<keyword evidence="9" id="KW-1185">Reference proteome</keyword>
<dbReference type="Proteomes" id="UP001153069">
    <property type="component" value="Unassembled WGS sequence"/>
</dbReference>
<dbReference type="PANTHER" id="PTHR20855">
    <property type="entry name" value="ADIPOR/PROGESTIN RECEPTOR-RELATED"/>
    <property type="match status" value="1"/>
</dbReference>
<feature type="binding site" evidence="5">
    <location>
        <position position="528"/>
    </location>
    <ligand>
        <name>Zn(2+)</name>
        <dbReference type="ChEBI" id="CHEBI:29105"/>
    </ligand>
</feature>
<protein>
    <submittedName>
        <fullName evidence="8">UPF0073 inner membrane protein YqfA</fullName>
    </submittedName>
</protein>
<evidence type="ECO:0000313" key="9">
    <source>
        <dbReference type="Proteomes" id="UP001153069"/>
    </source>
</evidence>
<comment type="caution">
    <text evidence="8">The sequence shown here is derived from an EMBL/GenBank/DDBJ whole genome shotgun (WGS) entry which is preliminary data.</text>
</comment>
<feature type="transmembrane region" description="Helical" evidence="7">
    <location>
        <begin position="381"/>
        <end position="401"/>
    </location>
</feature>
<dbReference type="SUPFAM" id="SSF52047">
    <property type="entry name" value="RNI-like"/>
    <property type="match status" value="1"/>
</dbReference>
<evidence type="ECO:0000256" key="5">
    <source>
        <dbReference type="PIRSR" id="PIRSR604254-1"/>
    </source>
</evidence>
<gene>
    <name evidence="8" type="ORF">SEMRO_521_G159280.1</name>
</gene>
<evidence type="ECO:0000256" key="1">
    <source>
        <dbReference type="ARBA" id="ARBA00004141"/>
    </source>
</evidence>
<dbReference type="InterPro" id="IPR004254">
    <property type="entry name" value="AdipoR/HlyIII-related"/>
</dbReference>
<accession>A0A9N8HFE7</accession>
<keyword evidence="2 7" id="KW-0812">Transmembrane</keyword>
<dbReference type="PANTHER" id="PTHR20855:SF3">
    <property type="entry name" value="LD03007P"/>
    <property type="match status" value="1"/>
</dbReference>
<feature type="transmembrane region" description="Helical" evidence="7">
    <location>
        <begin position="533"/>
        <end position="550"/>
    </location>
</feature>
<dbReference type="AlphaFoldDB" id="A0A9N8HFE7"/>
<reference evidence="8" key="1">
    <citation type="submission" date="2020-06" db="EMBL/GenBank/DDBJ databases">
        <authorList>
            <consortium name="Plant Systems Biology data submission"/>
        </authorList>
    </citation>
    <scope>NUCLEOTIDE SEQUENCE</scope>
    <source>
        <strain evidence="8">D6</strain>
    </source>
</reference>
<feature type="transmembrane region" description="Helical" evidence="7">
    <location>
        <begin position="502"/>
        <end position="521"/>
    </location>
</feature>
<evidence type="ECO:0000313" key="8">
    <source>
        <dbReference type="EMBL" id="CAB9512141.1"/>
    </source>
</evidence>
<keyword evidence="5" id="KW-0862">Zinc</keyword>
<sequence>MASTTVAGRIKKNDGDDSSMSNNDNSSEPNTPLLDGAGFRRNSSIHRSLPLSTRLIGSLAGGMYCRDCRRPDHGDELVATSPTSSSLLQDLDDAQGNNGLSFHDYNMQEVARQSSVVSPLVLAPMLQPLEPGKMATVENIIAEYIATCRFYGCQDRVNAGVLTTLRFSLPSLRVSGDFHDADMLALAEIMLRHGNGPLRFIKRLDFTRSSKEGKLHGQRGFRSHGALTLSKILQQSEYIQEVRMEGNRLGPYGASAIFLACSRNRTVRRLGMRKCIIGERGGLAFAELLQRDCQDGQDSHLGLVDVDLSVNRIGFRGSLAIERAMMERTDKGRDSIFVDIFGNLVLQEILNGCTHGLGIILAIVGAVLLMKRVQDMSNRHFFSCAIYSVSLLVLYTSSTLYHSFFALQQTRYIFEVLDKCAIYILIAGSYTPFITITMVDHFHLLVGMLAFIWVLTLIGIYVEYAHPTWKRKQIFSLSMYLGIGWVAVIAPKEVVDSVATGATNLIVLGGVGYTTGIPFFLRDNFLDHSIWHLFVLTASIFHWAAVYYYICFME</sequence>
<evidence type="ECO:0000256" key="3">
    <source>
        <dbReference type="ARBA" id="ARBA00022989"/>
    </source>
</evidence>
<dbReference type="EMBL" id="CAICTM010000520">
    <property type="protein sequence ID" value="CAB9512141.1"/>
    <property type="molecule type" value="Genomic_DNA"/>
</dbReference>
<feature type="transmembrane region" description="Helical" evidence="7">
    <location>
        <begin position="474"/>
        <end position="490"/>
    </location>
</feature>
<dbReference type="Gene3D" id="3.80.10.10">
    <property type="entry name" value="Ribonuclease Inhibitor"/>
    <property type="match status" value="1"/>
</dbReference>
<evidence type="ECO:0000256" key="7">
    <source>
        <dbReference type="SAM" id="Phobius"/>
    </source>
</evidence>
<organism evidence="8 9">
    <name type="scientific">Seminavis robusta</name>
    <dbReference type="NCBI Taxonomy" id="568900"/>
    <lineage>
        <taxon>Eukaryota</taxon>
        <taxon>Sar</taxon>
        <taxon>Stramenopiles</taxon>
        <taxon>Ochrophyta</taxon>
        <taxon>Bacillariophyta</taxon>
        <taxon>Bacillariophyceae</taxon>
        <taxon>Bacillariophycidae</taxon>
        <taxon>Naviculales</taxon>
        <taxon>Naviculaceae</taxon>
        <taxon>Seminavis</taxon>
    </lineage>
</organism>
<name>A0A9N8HFE7_9STRA</name>
<dbReference type="Pfam" id="PF03006">
    <property type="entry name" value="HlyIII"/>
    <property type="match status" value="1"/>
</dbReference>
<feature type="binding site" evidence="5">
    <location>
        <position position="532"/>
    </location>
    <ligand>
        <name>Zn(2+)</name>
        <dbReference type="ChEBI" id="CHEBI:29105"/>
    </ligand>
</feature>
<evidence type="ECO:0000256" key="4">
    <source>
        <dbReference type="ARBA" id="ARBA00023136"/>
    </source>
</evidence>
<keyword evidence="5" id="KW-0479">Metal-binding</keyword>
<dbReference type="GO" id="GO:0046872">
    <property type="term" value="F:metal ion binding"/>
    <property type="evidence" value="ECO:0007669"/>
    <property type="project" value="UniProtKB-KW"/>
</dbReference>
<evidence type="ECO:0000256" key="6">
    <source>
        <dbReference type="SAM" id="MobiDB-lite"/>
    </source>
</evidence>
<feature type="transmembrane region" description="Helical" evidence="7">
    <location>
        <begin position="442"/>
        <end position="462"/>
    </location>
</feature>
<keyword evidence="4 7" id="KW-0472">Membrane</keyword>
<comment type="subcellular location">
    <subcellularLocation>
        <location evidence="1">Membrane</location>
        <topology evidence="1">Multi-pass membrane protein</topology>
    </subcellularLocation>
</comment>